<evidence type="ECO:0000313" key="1">
    <source>
        <dbReference type="EMBL" id="MFC7603684.1"/>
    </source>
</evidence>
<comment type="caution">
    <text evidence="1">The sequence shown here is derived from an EMBL/GenBank/DDBJ whole genome shotgun (WGS) entry which is preliminary data.</text>
</comment>
<keyword evidence="2" id="KW-1185">Reference proteome</keyword>
<gene>
    <name evidence="1" type="ORF">ACFQVD_26575</name>
</gene>
<sequence>MRWFRRHRGSRAEDLAADKIRDLRDIQGWKGTWNSSDYMRGLYNGLELALSVLEGERAPQFKDAPAAQGEEKG</sequence>
<dbReference type="EMBL" id="JBHTEE010000001">
    <property type="protein sequence ID" value="MFC7603684.1"/>
    <property type="molecule type" value="Genomic_DNA"/>
</dbReference>
<dbReference type="Proteomes" id="UP001596514">
    <property type="component" value="Unassembled WGS sequence"/>
</dbReference>
<dbReference type="RefSeq" id="WP_343981976.1">
    <property type="nucleotide sequence ID" value="NZ_BAAAGK010000233.1"/>
</dbReference>
<protein>
    <submittedName>
        <fullName evidence="1">Uncharacterized protein</fullName>
    </submittedName>
</protein>
<evidence type="ECO:0000313" key="2">
    <source>
        <dbReference type="Proteomes" id="UP001596514"/>
    </source>
</evidence>
<accession>A0ABW2T7I4</accession>
<proteinExistence type="predicted"/>
<organism evidence="1 2">
    <name type="scientific">Streptosporangium amethystogenes subsp. fukuiense</name>
    <dbReference type="NCBI Taxonomy" id="698418"/>
    <lineage>
        <taxon>Bacteria</taxon>
        <taxon>Bacillati</taxon>
        <taxon>Actinomycetota</taxon>
        <taxon>Actinomycetes</taxon>
        <taxon>Streptosporangiales</taxon>
        <taxon>Streptosporangiaceae</taxon>
        <taxon>Streptosporangium</taxon>
    </lineage>
</organism>
<reference evidence="2" key="1">
    <citation type="journal article" date="2019" name="Int. J. Syst. Evol. Microbiol.">
        <title>The Global Catalogue of Microorganisms (GCM) 10K type strain sequencing project: providing services to taxonomists for standard genome sequencing and annotation.</title>
        <authorList>
            <consortium name="The Broad Institute Genomics Platform"/>
            <consortium name="The Broad Institute Genome Sequencing Center for Infectious Disease"/>
            <person name="Wu L."/>
            <person name="Ma J."/>
        </authorList>
    </citation>
    <scope>NUCLEOTIDE SEQUENCE [LARGE SCALE GENOMIC DNA]</scope>
    <source>
        <strain evidence="2">JCM 10083</strain>
    </source>
</reference>
<name>A0ABW2T7I4_9ACTN</name>